<dbReference type="EMBL" id="JACHJD010000022">
    <property type="protein sequence ID" value="MBB5108945.1"/>
    <property type="molecule type" value="Genomic_DNA"/>
</dbReference>
<accession>A0A7W8B244</accession>
<reference evidence="2 3" key="1">
    <citation type="submission" date="2020-08" db="EMBL/GenBank/DDBJ databases">
        <title>Genomic Encyclopedia of Type Strains, Phase III (KMG-III): the genomes of soil and plant-associated and newly described type strains.</title>
        <authorList>
            <person name="Whitman W."/>
        </authorList>
    </citation>
    <scope>NUCLEOTIDE SEQUENCE [LARGE SCALE GENOMIC DNA]</scope>
    <source>
        <strain evidence="2 3">CECT 3146</strain>
    </source>
</reference>
<comment type="caution">
    <text evidence="2">The sequence shown here is derived from an EMBL/GenBank/DDBJ whole genome shotgun (WGS) entry which is preliminary data.</text>
</comment>
<keyword evidence="3" id="KW-1185">Reference proteome</keyword>
<gene>
    <name evidence="2" type="ORF">FHS40_008071</name>
</gene>
<evidence type="ECO:0000313" key="3">
    <source>
        <dbReference type="Proteomes" id="UP000549009"/>
    </source>
</evidence>
<protein>
    <recommendedName>
        <fullName evidence="4">DUF4333 domain-containing protein</fullName>
    </recommendedName>
</protein>
<evidence type="ECO:0008006" key="4">
    <source>
        <dbReference type="Google" id="ProtNLM"/>
    </source>
</evidence>
<organism evidence="2 3">
    <name type="scientific">Streptomyces spectabilis</name>
    <dbReference type="NCBI Taxonomy" id="68270"/>
    <lineage>
        <taxon>Bacteria</taxon>
        <taxon>Bacillati</taxon>
        <taxon>Actinomycetota</taxon>
        <taxon>Actinomycetes</taxon>
        <taxon>Kitasatosporales</taxon>
        <taxon>Streptomycetaceae</taxon>
        <taxon>Streptomyces</taxon>
    </lineage>
</organism>
<evidence type="ECO:0000256" key="1">
    <source>
        <dbReference type="SAM" id="MobiDB-lite"/>
    </source>
</evidence>
<evidence type="ECO:0000313" key="2">
    <source>
        <dbReference type="EMBL" id="MBB5108945.1"/>
    </source>
</evidence>
<sequence length="218" mass="23113">MLCTRGSLISAAAVSCLLVTGCGSDENNGAAGEPSVIGSPVGQPISSPKPAPSADEEAVPEPAADAPFVEHVKHELRTRTVKMAGAPGKTSARCDKDDVKPAKGAAITCTVTYEGIDVTWPVTFTGKPGFGGMGDGYEAQPSTGILTREGVTRYFWGNNHDAGKDLRCDTMPRVKKVLLDRKSGYRCTYFTPNASTDGRDMWITQDVYITTNGPRARV</sequence>
<proteinExistence type="predicted"/>
<feature type="region of interest" description="Disordered" evidence="1">
    <location>
        <begin position="31"/>
        <end position="66"/>
    </location>
</feature>
<name>A0A7W8B244_STRST</name>
<dbReference type="AlphaFoldDB" id="A0A7W8B244"/>
<dbReference type="RefSeq" id="WP_184925842.1">
    <property type="nucleotide sequence ID" value="NZ_BMSQ01000025.1"/>
</dbReference>
<dbReference type="Proteomes" id="UP000549009">
    <property type="component" value="Unassembled WGS sequence"/>
</dbReference>
<dbReference type="PROSITE" id="PS51257">
    <property type="entry name" value="PROKAR_LIPOPROTEIN"/>
    <property type="match status" value="1"/>
</dbReference>